<feature type="region of interest" description="Disordered" evidence="2">
    <location>
        <begin position="515"/>
        <end position="534"/>
    </location>
</feature>
<dbReference type="OrthoDB" id="19928at2759"/>
<protein>
    <recommendedName>
        <fullName evidence="4">Anti-proliferative protein domain-containing protein</fullName>
    </recommendedName>
</protein>
<dbReference type="AlphaFoldDB" id="A0A8H5H213"/>
<dbReference type="InterPro" id="IPR036054">
    <property type="entry name" value="BTG-like_sf"/>
</dbReference>
<feature type="region of interest" description="Disordered" evidence="2">
    <location>
        <begin position="844"/>
        <end position="867"/>
    </location>
</feature>
<evidence type="ECO:0000256" key="1">
    <source>
        <dbReference type="ARBA" id="ARBA00007989"/>
    </source>
</evidence>
<sequence>MPPRAEEAYGPAELELDLDEDDGNGYEDAGHQQSLPLLSSASDSFPPSGHRNVGDDRIAARSTKSFITEKGKWVMSKMASNLSVLVWSVIASALLFLVIVSYQKPGTLEKYVGAPTPSQASDASESSLKEEIPSVTFHYNATQFPLLPADYVQACYVMNKEHPNMGDYWDMPENIDVTHQKDDDVCTSTITYMLDGRIGLVSDLALIAQAAALARERNRTFFIDDTYWNRGKWIDHFEDVRTLQPGPEPGCKPPPPEGMALQLHFSFCAKAFLPDRIRCVSKDSQFHFGNKFVDHYDNPYRHGLNRKQPVFERAAESLQNTIRPSQENARLIRAVRNELYSYSKGESTNYISVHIRRGDQKPSFYNAAEHIPVSEYVSAVSGSWSKLGLSSKPLVYAASDTPDALKEIAQQTDVFSLAKSANTELSSLASPREYFQDRFDESYTLDERVKLTRGMIVDLALVSGLWSENDEVRLALEAVVCTIRSAVCKLSAVGLGWEKAFGAVDILGDIDREGGAKTESMQGKEPCGDSSGSTSISSASLPHLNLFLSLRDPYSAVLIHISLIFQRSSSVDAMAFSTSTTLQVTLAHAISFLTRPLIARYSATTIIKLQLQLEAGLTAYCATSWVPQDPLRGSGRRCLTLSPECLPPRVIYGACLSAGVQWFDWISALGGEEFDLLVDPGCVSVRVGKKGERQLHTVWADEIPSPAFPTLPAKMQSKTFTQQLLEDDYAEEEQLFAMIADETKSSSWITPLLDQFPLPDRSPSPFSTSSASSNVSAFSRCSSRSSNSSSGHSDTTVSSTASSKQSRRERARQAKVFVDTSKNEVTPYDGGKTTVLTGGVMLGSKNTPSHSRSSSQNISGNWRAVRV</sequence>
<reference evidence="5 6" key="1">
    <citation type="journal article" date="2020" name="ISME J.">
        <title>Uncovering the hidden diversity of litter-decomposition mechanisms in mushroom-forming fungi.</title>
        <authorList>
            <person name="Floudas D."/>
            <person name="Bentzer J."/>
            <person name="Ahren D."/>
            <person name="Johansson T."/>
            <person name="Persson P."/>
            <person name="Tunlid A."/>
        </authorList>
    </citation>
    <scope>NUCLEOTIDE SEQUENCE [LARGE SCALE GENOMIC DNA]</scope>
    <source>
        <strain evidence="5 6">CBS 291.85</strain>
    </source>
</reference>
<feature type="compositionally biased region" description="Polar residues" evidence="2">
    <location>
        <begin position="844"/>
        <end position="860"/>
    </location>
</feature>
<dbReference type="InterPro" id="IPR033332">
    <property type="entry name" value="BTG"/>
</dbReference>
<dbReference type="Gene3D" id="3.90.640.90">
    <property type="entry name" value="Anti-proliferative protein, N-terminal domain"/>
    <property type="match status" value="1"/>
</dbReference>
<dbReference type="GO" id="GO:0005634">
    <property type="term" value="C:nucleus"/>
    <property type="evidence" value="ECO:0007669"/>
    <property type="project" value="TreeGrafter"/>
</dbReference>
<dbReference type="InterPro" id="IPR002087">
    <property type="entry name" value="Anti_prolifrtn"/>
</dbReference>
<dbReference type="EMBL" id="JAACJM010000001">
    <property type="protein sequence ID" value="KAF5375160.1"/>
    <property type="molecule type" value="Genomic_DNA"/>
</dbReference>
<keyword evidence="3" id="KW-0472">Membrane</keyword>
<feature type="compositionally biased region" description="Acidic residues" evidence="2">
    <location>
        <begin position="14"/>
        <end position="25"/>
    </location>
</feature>
<evidence type="ECO:0000256" key="2">
    <source>
        <dbReference type="SAM" id="MobiDB-lite"/>
    </source>
</evidence>
<dbReference type="PANTHER" id="PTHR22978">
    <property type="entry name" value="B-CELL TRANSLOCATION GENE"/>
    <property type="match status" value="1"/>
</dbReference>
<dbReference type="Pfam" id="PF07742">
    <property type="entry name" value="BTG"/>
    <property type="match status" value="1"/>
</dbReference>
<keyword evidence="6" id="KW-1185">Reference proteome</keyword>
<organism evidence="5 6">
    <name type="scientific">Tetrapyrgos nigripes</name>
    <dbReference type="NCBI Taxonomy" id="182062"/>
    <lineage>
        <taxon>Eukaryota</taxon>
        <taxon>Fungi</taxon>
        <taxon>Dikarya</taxon>
        <taxon>Basidiomycota</taxon>
        <taxon>Agaricomycotina</taxon>
        <taxon>Agaricomycetes</taxon>
        <taxon>Agaricomycetidae</taxon>
        <taxon>Agaricales</taxon>
        <taxon>Marasmiineae</taxon>
        <taxon>Marasmiaceae</taxon>
        <taxon>Tetrapyrgos</taxon>
    </lineage>
</organism>
<proteinExistence type="inferred from homology"/>
<keyword evidence="3" id="KW-1133">Transmembrane helix</keyword>
<feature type="compositionally biased region" description="Polar residues" evidence="2">
    <location>
        <begin position="31"/>
        <end position="45"/>
    </location>
</feature>
<dbReference type="Proteomes" id="UP000559256">
    <property type="component" value="Unassembled WGS sequence"/>
</dbReference>
<accession>A0A8H5H213</accession>
<evidence type="ECO:0000313" key="6">
    <source>
        <dbReference type="Proteomes" id="UP000559256"/>
    </source>
</evidence>
<gene>
    <name evidence="5" type="ORF">D9758_000476</name>
</gene>
<feature type="compositionally biased region" description="Low complexity" evidence="2">
    <location>
        <begin position="779"/>
        <end position="800"/>
    </location>
</feature>
<feature type="region of interest" description="Disordered" evidence="2">
    <location>
        <begin position="1"/>
        <end position="55"/>
    </location>
</feature>
<comment type="similarity">
    <text evidence="1">Belongs to the BTG family.</text>
</comment>
<evidence type="ECO:0000259" key="4">
    <source>
        <dbReference type="Pfam" id="PF07742"/>
    </source>
</evidence>
<keyword evidence="3" id="KW-0812">Transmembrane</keyword>
<evidence type="ECO:0000313" key="5">
    <source>
        <dbReference type="EMBL" id="KAF5375160.1"/>
    </source>
</evidence>
<dbReference type="SUPFAM" id="SSF160696">
    <property type="entry name" value="BTG domain-like"/>
    <property type="match status" value="1"/>
</dbReference>
<feature type="region of interest" description="Disordered" evidence="2">
    <location>
        <begin position="779"/>
        <end position="824"/>
    </location>
</feature>
<evidence type="ECO:0000256" key="3">
    <source>
        <dbReference type="SAM" id="Phobius"/>
    </source>
</evidence>
<feature type="domain" description="Anti-proliferative protein" evidence="4">
    <location>
        <begin position="587"/>
        <end position="692"/>
    </location>
</feature>
<name>A0A8H5H213_9AGAR</name>
<dbReference type="GO" id="GO:0005737">
    <property type="term" value="C:cytoplasm"/>
    <property type="evidence" value="ECO:0007669"/>
    <property type="project" value="TreeGrafter"/>
</dbReference>
<feature type="transmembrane region" description="Helical" evidence="3">
    <location>
        <begin position="82"/>
        <end position="102"/>
    </location>
</feature>
<comment type="caution">
    <text evidence="5">The sequence shown here is derived from an EMBL/GenBank/DDBJ whole genome shotgun (WGS) entry which is preliminary data.</text>
</comment>
<dbReference type="PANTHER" id="PTHR22978:SF22">
    <property type="entry name" value="BTG FAMILY PROTEIN"/>
    <property type="match status" value="1"/>
</dbReference>